<dbReference type="GO" id="GO:0005886">
    <property type="term" value="C:plasma membrane"/>
    <property type="evidence" value="ECO:0007669"/>
    <property type="project" value="UniProtKB-SubCell"/>
</dbReference>
<accession>A0A9N9RHC3</accession>
<dbReference type="InterPro" id="IPR007110">
    <property type="entry name" value="Ig-like_dom"/>
</dbReference>
<name>A0A9N9RHC3_9NEOP</name>
<evidence type="ECO:0000256" key="7">
    <source>
        <dbReference type="ARBA" id="ARBA00023180"/>
    </source>
</evidence>
<dbReference type="AlphaFoldDB" id="A0A9N9RHC3"/>
<dbReference type="Pfam" id="PF07679">
    <property type="entry name" value="I-set"/>
    <property type="match status" value="1"/>
</dbReference>
<keyword evidence="6" id="KW-1015">Disulfide bond</keyword>
<organism evidence="11 12">
    <name type="scientific">Diatraea saccharalis</name>
    <name type="common">sugarcane borer</name>
    <dbReference type="NCBI Taxonomy" id="40085"/>
    <lineage>
        <taxon>Eukaryota</taxon>
        <taxon>Metazoa</taxon>
        <taxon>Ecdysozoa</taxon>
        <taxon>Arthropoda</taxon>
        <taxon>Hexapoda</taxon>
        <taxon>Insecta</taxon>
        <taxon>Pterygota</taxon>
        <taxon>Neoptera</taxon>
        <taxon>Endopterygota</taxon>
        <taxon>Lepidoptera</taxon>
        <taxon>Glossata</taxon>
        <taxon>Ditrysia</taxon>
        <taxon>Pyraloidea</taxon>
        <taxon>Crambidae</taxon>
        <taxon>Crambinae</taxon>
        <taxon>Diatraea</taxon>
    </lineage>
</organism>
<comment type="subcellular location">
    <subcellularLocation>
        <location evidence="1">Cell membrane</location>
    </subcellularLocation>
</comment>
<dbReference type="Proteomes" id="UP001153714">
    <property type="component" value="Chromosome 9"/>
</dbReference>
<proteinExistence type="predicted"/>
<dbReference type="PANTHER" id="PTHR12231:SF255">
    <property type="entry name" value="DPR-INTERACTING PROTEIN ALPHA, ISOFORM A"/>
    <property type="match status" value="1"/>
</dbReference>
<dbReference type="OrthoDB" id="10012075at2759"/>
<keyword evidence="7" id="KW-0325">Glycoprotein</keyword>
<dbReference type="InterPro" id="IPR013783">
    <property type="entry name" value="Ig-like_fold"/>
</dbReference>
<evidence type="ECO:0000259" key="10">
    <source>
        <dbReference type="PROSITE" id="PS50835"/>
    </source>
</evidence>
<keyword evidence="4" id="KW-0677">Repeat</keyword>
<dbReference type="GO" id="GO:0043005">
    <property type="term" value="C:neuron projection"/>
    <property type="evidence" value="ECO:0007669"/>
    <property type="project" value="TreeGrafter"/>
</dbReference>
<dbReference type="InterPro" id="IPR051170">
    <property type="entry name" value="Neural/epithelial_adhesion"/>
</dbReference>
<keyword evidence="12" id="KW-1185">Reference proteome</keyword>
<protein>
    <recommendedName>
        <fullName evidence="10">Ig-like domain-containing protein</fullName>
    </recommendedName>
</protein>
<reference evidence="11" key="2">
    <citation type="submission" date="2022-10" db="EMBL/GenBank/DDBJ databases">
        <authorList>
            <consortium name="ENA_rothamsted_submissions"/>
            <consortium name="culmorum"/>
            <person name="King R."/>
        </authorList>
    </citation>
    <scope>NUCLEOTIDE SEQUENCE</scope>
</reference>
<evidence type="ECO:0000256" key="4">
    <source>
        <dbReference type="ARBA" id="ARBA00022737"/>
    </source>
</evidence>
<dbReference type="SMART" id="SM00408">
    <property type="entry name" value="IGc2"/>
    <property type="match status" value="2"/>
</dbReference>
<dbReference type="PROSITE" id="PS50835">
    <property type="entry name" value="IG_LIKE"/>
    <property type="match status" value="2"/>
</dbReference>
<keyword evidence="2" id="KW-1003">Cell membrane</keyword>
<dbReference type="EMBL" id="OU893340">
    <property type="protein sequence ID" value="CAG9796683.1"/>
    <property type="molecule type" value="Genomic_DNA"/>
</dbReference>
<dbReference type="InterPro" id="IPR003599">
    <property type="entry name" value="Ig_sub"/>
</dbReference>
<feature type="domain" description="Ig-like" evidence="10">
    <location>
        <begin position="29"/>
        <end position="114"/>
    </location>
</feature>
<evidence type="ECO:0000256" key="9">
    <source>
        <dbReference type="SAM" id="SignalP"/>
    </source>
</evidence>
<feature type="domain" description="Ig-like" evidence="10">
    <location>
        <begin position="131"/>
        <end position="220"/>
    </location>
</feature>
<dbReference type="SUPFAM" id="SSF48726">
    <property type="entry name" value="Immunoglobulin"/>
    <property type="match status" value="2"/>
</dbReference>
<feature type="chain" id="PRO_5040269393" description="Ig-like domain-containing protein" evidence="9">
    <location>
        <begin position="21"/>
        <end position="228"/>
    </location>
</feature>
<dbReference type="InterPro" id="IPR036179">
    <property type="entry name" value="Ig-like_dom_sf"/>
</dbReference>
<dbReference type="PANTHER" id="PTHR12231">
    <property type="entry name" value="CTX-RELATED TYPE I TRANSMEMBRANE PROTEIN"/>
    <property type="match status" value="1"/>
</dbReference>
<keyword evidence="3 9" id="KW-0732">Signal</keyword>
<evidence type="ECO:0000256" key="8">
    <source>
        <dbReference type="ARBA" id="ARBA00023319"/>
    </source>
</evidence>
<sequence length="228" mass="25645">MRKPWWSLYLLAICMLGLDSKLVGEAFQPEFAEPITNLTVPVGRDATFQCLVQNLGGYRVGWVKADTKAIQAIHVHVITNNHRVEVSHSGQSVWNLHIKNVQEEDRGQYMCQINTDPMKSQMGFLEVVIPPDFIAEETSGDVMVPEGGTVKVSCRAKGMPEPRVMWRREDGTDIVIKDNHGNKNRVQMYEKETLILTKISRSDMGAYLCIASNGVPPSISKRIQIKVH</sequence>
<evidence type="ECO:0000313" key="12">
    <source>
        <dbReference type="Proteomes" id="UP001153714"/>
    </source>
</evidence>
<keyword evidence="5" id="KW-0472">Membrane</keyword>
<dbReference type="FunFam" id="2.60.40.10:FF:000328">
    <property type="entry name" value="CLUMA_CG000981, isoform A"/>
    <property type="match status" value="1"/>
</dbReference>
<dbReference type="InterPro" id="IPR003598">
    <property type="entry name" value="Ig_sub2"/>
</dbReference>
<evidence type="ECO:0000256" key="1">
    <source>
        <dbReference type="ARBA" id="ARBA00004236"/>
    </source>
</evidence>
<dbReference type="Pfam" id="PF13927">
    <property type="entry name" value="Ig_3"/>
    <property type="match status" value="1"/>
</dbReference>
<reference evidence="11" key="1">
    <citation type="submission" date="2021-12" db="EMBL/GenBank/DDBJ databases">
        <authorList>
            <person name="King R."/>
        </authorList>
    </citation>
    <scope>NUCLEOTIDE SEQUENCE</scope>
</reference>
<dbReference type="Gene3D" id="2.60.40.10">
    <property type="entry name" value="Immunoglobulins"/>
    <property type="match status" value="2"/>
</dbReference>
<feature type="signal peptide" evidence="9">
    <location>
        <begin position="1"/>
        <end position="20"/>
    </location>
</feature>
<evidence type="ECO:0000313" key="11">
    <source>
        <dbReference type="EMBL" id="CAG9796683.1"/>
    </source>
</evidence>
<evidence type="ECO:0000256" key="5">
    <source>
        <dbReference type="ARBA" id="ARBA00023136"/>
    </source>
</evidence>
<dbReference type="InterPro" id="IPR013098">
    <property type="entry name" value="Ig_I-set"/>
</dbReference>
<evidence type="ECO:0000256" key="2">
    <source>
        <dbReference type="ARBA" id="ARBA00022475"/>
    </source>
</evidence>
<dbReference type="SMART" id="SM00409">
    <property type="entry name" value="IG"/>
    <property type="match status" value="2"/>
</dbReference>
<dbReference type="FunFam" id="2.60.40.10:FF:000392">
    <property type="entry name" value="CLUMA_CG000981, isoform A"/>
    <property type="match status" value="1"/>
</dbReference>
<evidence type="ECO:0000256" key="3">
    <source>
        <dbReference type="ARBA" id="ARBA00022729"/>
    </source>
</evidence>
<keyword evidence="8" id="KW-0393">Immunoglobulin domain</keyword>
<gene>
    <name evidence="11" type="ORF">DIATSA_LOCUS13851</name>
</gene>
<evidence type="ECO:0000256" key="6">
    <source>
        <dbReference type="ARBA" id="ARBA00023157"/>
    </source>
</evidence>